<dbReference type="InterPro" id="IPR012910">
    <property type="entry name" value="Plug_dom"/>
</dbReference>
<comment type="similarity">
    <text evidence="7">Belongs to the TonB-dependent receptor family.</text>
</comment>
<keyword evidence="2 7" id="KW-0813">Transport</keyword>
<dbReference type="Gene3D" id="2.170.130.10">
    <property type="entry name" value="TonB-dependent receptor, plug domain"/>
    <property type="match status" value="1"/>
</dbReference>
<evidence type="ECO:0000256" key="2">
    <source>
        <dbReference type="ARBA" id="ARBA00022448"/>
    </source>
</evidence>
<dbReference type="PANTHER" id="PTHR30069:SF27">
    <property type="entry name" value="BLL4766 PROTEIN"/>
    <property type="match status" value="1"/>
</dbReference>
<proteinExistence type="inferred from homology"/>
<dbReference type="EMBL" id="BAABFL010000117">
    <property type="protein sequence ID" value="GAA4648998.1"/>
    <property type="molecule type" value="Genomic_DNA"/>
</dbReference>
<organism evidence="11 12">
    <name type="scientific">Kistimonas scapharcae</name>
    <dbReference type="NCBI Taxonomy" id="1036133"/>
    <lineage>
        <taxon>Bacteria</taxon>
        <taxon>Pseudomonadati</taxon>
        <taxon>Pseudomonadota</taxon>
        <taxon>Gammaproteobacteria</taxon>
        <taxon>Oceanospirillales</taxon>
        <taxon>Endozoicomonadaceae</taxon>
        <taxon>Kistimonas</taxon>
    </lineage>
</organism>
<accession>A0ABP8V0N8</accession>
<evidence type="ECO:0000256" key="5">
    <source>
        <dbReference type="ARBA" id="ARBA00023136"/>
    </source>
</evidence>
<dbReference type="Proteomes" id="UP001500604">
    <property type="component" value="Unassembled WGS sequence"/>
</dbReference>
<feature type="region of interest" description="Disordered" evidence="8">
    <location>
        <begin position="563"/>
        <end position="582"/>
    </location>
</feature>
<keyword evidence="4 7" id="KW-0812">Transmembrane</keyword>
<evidence type="ECO:0000259" key="9">
    <source>
        <dbReference type="Pfam" id="PF07715"/>
    </source>
</evidence>
<evidence type="ECO:0000259" key="10">
    <source>
        <dbReference type="Pfam" id="PF14905"/>
    </source>
</evidence>
<evidence type="ECO:0000256" key="6">
    <source>
        <dbReference type="ARBA" id="ARBA00023237"/>
    </source>
</evidence>
<protein>
    <submittedName>
        <fullName evidence="11">TonB-dependent receptor plug domain-containing protein</fullName>
    </submittedName>
</protein>
<keyword evidence="11" id="KW-0675">Receptor</keyword>
<gene>
    <name evidence="11" type="ORF">GCM10023116_12720</name>
</gene>
<dbReference type="Pfam" id="PF14905">
    <property type="entry name" value="OMP_b-brl_3"/>
    <property type="match status" value="1"/>
</dbReference>
<dbReference type="Gene3D" id="2.40.170.20">
    <property type="entry name" value="TonB-dependent receptor, beta-barrel domain"/>
    <property type="match status" value="1"/>
</dbReference>
<dbReference type="SUPFAM" id="SSF56935">
    <property type="entry name" value="Porins"/>
    <property type="match status" value="1"/>
</dbReference>
<keyword evidence="12" id="KW-1185">Reference proteome</keyword>
<comment type="subcellular location">
    <subcellularLocation>
        <location evidence="1 7">Cell outer membrane</location>
        <topology evidence="1 7">Multi-pass membrane protein</topology>
    </subcellularLocation>
</comment>
<evidence type="ECO:0000313" key="11">
    <source>
        <dbReference type="EMBL" id="GAA4648998.1"/>
    </source>
</evidence>
<dbReference type="InterPro" id="IPR036942">
    <property type="entry name" value="Beta-barrel_TonB_sf"/>
</dbReference>
<evidence type="ECO:0000256" key="3">
    <source>
        <dbReference type="ARBA" id="ARBA00022452"/>
    </source>
</evidence>
<dbReference type="PROSITE" id="PS52016">
    <property type="entry name" value="TONB_DEPENDENT_REC_3"/>
    <property type="match status" value="1"/>
</dbReference>
<feature type="domain" description="TonB-dependent receptor plug" evidence="9">
    <location>
        <begin position="41"/>
        <end position="148"/>
    </location>
</feature>
<evidence type="ECO:0000256" key="8">
    <source>
        <dbReference type="SAM" id="MobiDB-lite"/>
    </source>
</evidence>
<evidence type="ECO:0000256" key="1">
    <source>
        <dbReference type="ARBA" id="ARBA00004571"/>
    </source>
</evidence>
<name>A0ABP8V0N8_9GAMM</name>
<keyword evidence="5 7" id="KW-0472">Membrane</keyword>
<evidence type="ECO:0000256" key="4">
    <source>
        <dbReference type="ARBA" id="ARBA00022692"/>
    </source>
</evidence>
<dbReference type="InterPro" id="IPR037066">
    <property type="entry name" value="Plug_dom_sf"/>
</dbReference>
<sequence length="672" mass="75535">MISFTGITRGNDTDQLLDMNLEQLVASEVTSVSRKSQSILAAPAAVYSITQEDIRRSGARSIPDILRMAPGLQVYKLNNHTWSVSARGNSSIFSNKILILIDGRSIYSPFIGGVHWENQDMLLADIERIEVIRGPGAALWGANSVNGVINIITRSARVTQGTYAELGAGDLEKGFGAIRHGGQIGDDISYRAYVKQFEQGAQDDLGSTLAAREQYLNASAEDNRRMKQAGFRVDWDKGALDTFMFKGDIYRGETYVPATAFDSGIVNSFITLPVFHPFDTRQFGGNTHWRWTRTLEGNSEAVLQFWYDRYEADSYVLDEDRNSWDVDFQYSFDLSSATSIIWGLGYRYVDDDFQSHYISEYDSMVVTPNHWNTELYSAYIQGEFTLVPAKWHLTLSGRIEHNDITGYELQPNARLLYTPDAFQSFWAALSKAVRTPTMAETGIDIINPGRQYNRNQSLDSERLIALEVGYKRQFNETLSIDSTLFLNRFDGLSGQVDMGACTDFLTASQPAVALPTCERTTLENLLDGYAYGLELSMDWKVRQNWLLKVAYSHLQQDMQANRSDAIAKNSEKTQEETSAQNSLSLMSRHNLPHGVELDIWVRYSDSLSAPDISLPSLTTMDVRIAKRFGNMELSITGQNLLDSSQPEFVDVLSGQITTEVPRSIYGKISWDF</sequence>
<comment type="caution">
    <text evidence="11">The sequence shown here is derived from an EMBL/GenBank/DDBJ whole genome shotgun (WGS) entry which is preliminary data.</text>
</comment>
<dbReference type="PANTHER" id="PTHR30069">
    <property type="entry name" value="TONB-DEPENDENT OUTER MEMBRANE RECEPTOR"/>
    <property type="match status" value="1"/>
</dbReference>
<dbReference type="InterPro" id="IPR041700">
    <property type="entry name" value="OMP_b-brl_3"/>
</dbReference>
<feature type="domain" description="Outer membrane protein beta-barrel" evidence="10">
    <location>
        <begin position="318"/>
        <end position="649"/>
    </location>
</feature>
<evidence type="ECO:0000256" key="7">
    <source>
        <dbReference type="PROSITE-ProRule" id="PRU01360"/>
    </source>
</evidence>
<reference evidence="12" key="1">
    <citation type="journal article" date="2019" name="Int. J. Syst. Evol. Microbiol.">
        <title>The Global Catalogue of Microorganisms (GCM) 10K type strain sequencing project: providing services to taxonomists for standard genome sequencing and annotation.</title>
        <authorList>
            <consortium name="The Broad Institute Genomics Platform"/>
            <consortium name="The Broad Institute Genome Sequencing Center for Infectious Disease"/>
            <person name="Wu L."/>
            <person name="Ma J."/>
        </authorList>
    </citation>
    <scope>NUCLEOTIDE SEQUENCE [LARGE SCALE GENOMIC DNA]</scope>
    <source>
        <strain evidence="12">JCM 17805</strain>
    </source>
</reference>
<dbReference type="Pfam" id="PF07715">
    <property type="entry name" value="Plug"/>
    <property type="match status" value="1"/>
</dbReference>
<keyword evidence="3 7" id="KW-1134">Transmembrane beta strand</keyword>
<evidence type="ECO:0000313" key="12">
    <source>
        <dbReference type="Proteomes" id="UP001500604"/>
    </source>
</evidence>
<dbReference type="InterPro" id="IPR039426">
    <property type="entry name" value="TonB-dep_rcpt-like"/>
</dbReference>
<keyword evidence="6 7" id="KW-0998">Cell outer membrane</keyword>